<proteinExistence type="predicted"/>
<comment type="caution">
    <text evidence="1">The sequence shown here is derived from an EMBL/GenBank/DDBJ whole genome shotgun (WGS) entry which is preliminary data.</text>
</comment>
<gene>
    <name evidence="1" type="ORF">JKP88DRAFT_285345</name>
</gene>
<evidence type="ECO:0000313" key="1">
    <source>
        <dbReference type="EMBL" id="KAG5191351.1"/>
    </source>
</evidence>
<accession>A0A836CPX8</accession>
<name>A0A836CPX8_9STRA</name>
<evidence type="ECO:0000313" key="2">
    <source>
        <dbReference type="Proteomes" id="UP000664859"/>
    </source>
</evidence>
<dbReference type="EMBL" id="JAFCMP010000021">
    <property type="protein sequence ID" value="KAG5191351.1"/>
    <property type="molecule type" value="Genomic_DNA"/>
</dbReference>
<reference evidence="1" key="1">
    <citation type="submission" date="2021-02" db="EMBL/GenBank/DDBJ databases">
        <title>First Annotated Genome of the Yellow-green Alga Tribonema minus.</title>
        <authorList>
            <person name="Mahan K.M."/>
        </authorList>
    </citation>
    <scope>NUCLEOTIDE SEQUENCE</scope>
    <source>
        <strain evidence="1">UTEX B ZZ1240</strain>
    </source>
</reference>
<sequence length="213" mass="24169">MHLILESEEMNTISALRHAGIADDTIIVPNPDPRVVEEIKMLAPAVKVYPQTLYTDATLAQIARKMVKGEKEQLRNPDILHYHIVIGKFAPLEHYKCIAEELPDDSWTTLTFAAVMLLDPEVQFVCSKVTSFTPEAVDVIRQRVHSGVLTDLAEGLMKHSKVPMTDDVVRALHAFDIGRTVDDFFVQFKNMWEEEPYIKALLHSPRQQVQLPV</sequence>
<protein>
    <submittedName>
        <fullName evidence="1">Uncharacterized protein</fullName>
    </submittedName>
</protein>
<dbReference type="AlphaFoldDB" id="A0A836CPX8"/>
<keyword evidence="2" id="KW-1185">Reference proteome</keyword>
<dbReference type="Proteomes" id="UP000664859">
    <property type="component" value="Unassembled WGS sequence"/>
</dbReference>
<organism evidence="1 2">
    <name type="scientific">Tribonema minus</name>
    <dbReference type="NCBI Taxonomy" id="303371"/>
    <lineage>
        <taxon>Eukaryota</taxon>
        <taxon>Sar</taxon>
        <taxon>Stramenopiles</taxon>
        <taxon>Ochrophyta</taxon>
        <taxon>PX clade</taxon>
        <taxon>Xanthophyceae</taxon>
        <taxon>Tribonematales</taxon>
        <taxon>Tribonemataceae</taxon>
        <taxon>Tribonema</taxon>
    </lineage>
</organism>